<reference evidence="2" key="2">
    <citation type="submission" date="2020-07" db="EMBL/GenBank/DDBJ databases">
        <authorList>
            <person name="Vera ALvarez R."/>
            <person name="Arias-Moreno D.M."/>
            <person name="Jimenez-Jacinto V."/>
            <person name="Jimenez-Bremont J.F."/>
            <person name="Swaminathan K."/>
            <person name="Moose S.P."/>
            <person name="Guerrero-Gonzalez M.L."/>
            <person name="Marino-Ramirez L."/>
            <person name="Landsman D."/>
            <person name="Rodriguez-Kessler M."/>
            <person name="Delgado-Sanchez P."/>
        </authorList>
    </citation>
    <scope>NUCLEOTIDE SEQUENCE</scope>
    <source>
        <tissue evidence="2">Cladode</tissue>
    </source>
</reference>
<reference evidence="2" key="1">
    <citation type="journal article" date="2013" name="J. Plant Res.">
        <title>Effect of fungi and light on seed germination of three Opuntia species from semiarid lands of central Mexico.</title>
        <authorList>
            <person name="Delgado-Sanchez P."/>
            <person name="Jimenez-Bremont J.F."/>
            <person name="Guerrero-Gonzalez Mde L."/>
            <person name="Flores J."/>
        </authorList>
    </citation>
    <scope>NUCLEOTIDE SEQUENCE</scope>
    <source>
        <tissue evidence="2">Cladode</tissue>
    </source>
</reference>
<protein>
    <submittedName>
        <fullName evidence="2">Uncharacterized protein</fullName>
    </submittedName>
</protein>
<dbReference type="EMBL" id="GISG01056518">
    <property type="protein sequence ID" value="MBA4626431.1"/>
    <property type="molecule type" value="Transcribed_RNA"/>
</dbReference>
<feature type="compositionally biased region" description="Basic and acidic residues" evidence="1">
    <location>
        <begin position="84"/>
        <end position="101"/>
    </location>
</feature>
<feature type="region of interest" description="Disordered" evidence="1">
    <location>
        <begin position="1"/>
        <end position="43"/>
    </location>
</feature>
<proteinExistence type="predicted"/>
<evidence type="ECO:0000256" key="1">
    <source>
        <dbReference type="SAM" id="MobiDB-lite"/>
    </source>
</evidence>
<accession>A0A7C8YUI9</accession>
<name>A0A7C8YUI9_OPUST</name>
<dbReference type="AlphaFoldDB" id="A0A7C8YUI9"/>
<sequence>MVVGPRQRRPAHSRRRQSLSTSDRVGRPKQGTGEEGRVGEDMEATGGLCLAEKGGGGKRVAVVGSLVRWPAIDDWRCRRTWRRGGEADGENRAQGRVREKTAGMPLS</sequence>
<organism evidence="2">
    <name type="scientific">Opuntia streptacantha</name>
    <name type="common">Prickly pear cactus</name>
    <name type="synonym">Opuntia cardona</name>
    <dbReference type="NCBI Taxonomy" id="393608"/>
    <lineage>
        <taxon>Eukaryota</taxon>
        <taxon>Viridiplantae</taxon>
        <taxon>Streptophyta</taxon>
        <taxon>Embryophyta</taxon>
        <taxon>Tracheophyta</taxon>
        <taxon>Spermatophyta</taxon>
        <taxon>Magnoliopsida</taxon>
        <taxon>eudicotyledons</taxon>
        <taxon>Gunneridae</taxon>
        <taxon>Pentapetalae</taxon>
        <taxon>Caryophyllales</taxon>
        <taxon>Cactineae</taxon>
        <taxon>Cactaceae</taxon>
        <taxon>Opuntioideae</taxon>
        <taxon>Opuntia</taxon>
    </lineage>
</organism>
<evidence type="ECO:0000313" key="2">
    <source>
        <dbReference type="EMBL" id="MBA4626431.1"/>
    </source>
</evidence>
<feature type="region of interest" description="Disordered" evidence="1">
    <location>
        <begin position="84"/>
        <end position="107"/>
    </location>
</feature>
<feature type="compositionally biased region" description="Basic residues" evidence="1">
    <location>
        <begin position="1"/>
        <end position="17"/>
    </location>
</feature>